<reference evidence="3" key="1">
    <citation type="submission" date="2025-08" db="UniProtKB">
        <authorList>
            <consortium name="Ensembl"/>
        </authorList>
    </citation>
    <scope>IDENTIFICATION</scope>
</reference>
<keyword evidence="4" id="KW-1185">Reference proteome</keyword>
<feature type="region of interest" description="Disordered" evidence="1">
    <location>
        <begin position="359"/>
        <end position="386"/>
    </location>
</feature>
<evidence type="ECO:0000313" key="3">
    <source>
        <dbReference type="Ensembl" id="ENSGMOP00000015932.2"/>
    </source>
</evidence>
<evidence type="ECO:0000313" key="4">
    <source>
        <dbReference type="Proteomes" id="UP000694546"/>
    </source>
</evidence>
<dbReference type="OMA" id="HHLTFQP"/>
<dbReference type="SMART" id="SM00060">
    <property type="entry name" value="FN3"/>
    <property type="match status" value="2"/>
</dbReference>
<name>A0A8C4ZJ32_GADMO</name>
<dbReference type="SUPFAM" id="SSF49265">
    <property type="entry name" value="Fibronectin type III"/>
    <property type="match status" value="1"/>
</dbReference>
<dbReference type="Pfam" id="PF21731">
    <property type="entry name" value="TARSH_C"/>
    <property type="match status" value="1"/>
</dbReference>
<dbReference type="Ensembl" id="ENSGMOT00000016340.2">
    <property type="protein sequence ID" value="ENSGMOP00000015932.2"/>
    <property type="gene ID" value="ENSGMOG00000014799.2"/>
</dbReference>
<proteinExistence type="predicted"/>
<dbReference type="GO" id="GO:0030198">
    <property type="term" value="P:extracellular matrix organization"/>
    <property type="evidence" value="ECO:0007669"/>
    <property type="project" value="TreeGrafter"/>
</dbReference>
<feature type="domain" description="Fibronectin type-III" evidence="2">
    <location>
        <begin position="108"/>
        <end position="205"/>
    </location>
</feature>
<dbReference type="InterPro" id="IPR036116">
    <property type="entry name" value="FN3_sf"/>
</dbReference>
<organism evidence="3 4">
    <name type="scientific">Gadus morhua</name>
    <name type="common">Atlantic cod</name>
    <dbReference type="NCBI Taxonomy" id="8049"/>
    <lineage>
        <taxon>Eukaryota</taxon>
        <taxon>Metazoa</taxon>
        <taxon>Chordata</taxon>
        <taxon>Craniata</taxon>
        <taxon>Vertebrata</taxon>
        <taxon>Euteleostomi</taxon>
        <taxon>Actinopterygii</taxon>
        <taxon>Neopterygii</taxon>
        <taxon>Teleostei</taxon>
        <taxon>Neoteleostei</taxon>
        <taxon>Acanthomorphata</taxon>
        <taxon>Zeiogadaria</taxon>
        <taxon>Gadariae</taxon>
        <taxon>Gadiformes</taxon>
        <taxon>Gadoidei</taxon>
        <taxon>Gadidae</taxon>
        <taxon>Gadus</taxon>
    </lineage>
</organism>
<dbReference type="Pfam" id="PF00041">
    <property type="entry name" value="fn3"/>
    <property type="match status" value="2"/>
</dbReference>
<feature type="domain" description="Fibronectin type-III" evidence="2">
    <location>
        <begin position="287"/>
        <end position="378"/>
    </location>
</feature>
<dbReference type="Proteomes" id="UP000694546">
    <property type="component" value="Chromosome 4"/>
</dbReference>
<accession>A0A8C4ZJ32</accession>
<dbReference type="CDD" id="cd00063">
    <property type="entry name" value="FN3"/>
    <property type="match status" value="2"/>
</dbReference>
<dbReference type="InterPro" id="IPR049109">
    <property type="entry name" value="TARSH/FNDC1_C"/>
</dbReference>
<dbReference type="Gene3D" id="2.60.40.10">
    <property type="entry name" value="Immunoglobulins"/>
    <property type="match status" value="2"/>
</dbReference>
<dbReference type="PANTHER" id="PTHR23197:SF10">
    <property type="entry name" value="TARGET OF NESH-SH3"/>
    <property type="match status" value="1"/>
</dbReference>
<dbReference type="GeneTree" id="ENSGT00530000063558"/>
<evidence type="ECO:0000256" key="1">
    <source>
        <dbReference type="SAM" id="MobiDB-lite"/>
    </source>
</evidence>
<reference evidence="3" key="2">
    <citation type="submission" date="2025-09" db="UniProtKB">
        <authorList>
            <consortium name="Ensembl"/>
        </authorList>
    </citation>
    <scope>IDENTIFICATION</scope>
</reference>
<dbReference type="PROSITE" id="PS50853">
    <property type="entry name" value="FN3"/>
    <property type="match status" value="2"/>
</dbReference>
<protein>
    <recommendedName>
        <fullName evidence="2">Fibronectin type-III domain-containing protein</fullName>
    </recommendedName>
</protein>
<evidence type="ECO:0000259" key="2">
    <source>
        <dbReference type="PROSITE" id="PS50853"/>
    </source>
</evidence>
<dbReference type="GO" id="GO:0010811">
    <property type="term" value="P:positive regulation of cell-substrate adhesion"/>
    <property type="evidence" value="ECO:0007669"/>
    <property type="project" value="TreeGrafter"/>
</dbReference>
<dbReference type="AlphaFoldDB" id="A0A8C4ZJ32"/>
<dbReference type="InterPro" id="IPR003961">
    <property type="entry name" value="FN3_dom"/>
</dbReference>
<dbReference type="PANTHER" id="PTHR23197">
    <property type="entry name" value="TARSH-RELATED FIBRONECTIN DOMAIN-CONTAINING"/>
    <property type="match status" value="1"/>
</dbReference>
<sequence length="519" mass="57063">MSNPYLLHNDPSLYCLTPTCSLMTRLMRVRISVSGDTVVLQFLLPDPAAVLEGFLLGYGRQSGATTLVTLPAHGAPYQLETEAEPKYLLAVRPVPRKPVEKHCTGVAALDPPLVAGSLSPTAVFLSWGPEPHREGEVMEECLEEGFYTVRYRRRGGPWAHQSSPTAAAVLAGLRPASRYEFRVRASRGQRHGPWSAPLLHSTGPGANDMHFLISSASRLDLWEESEVFSSQPNSDLDAMGKKRFVAPHVVYKTDKRPEEPCSVTSSLLFFPGEKPGESDASTPPQAPPSNLTVVTVEGCPSFIILDWKNTDNHTQEYEVISTATGPDGEEVSVLMTDQTHTVVENLRPESSYAFKVKPKNDLGAGPPSEPVTFSTESADPRVSENASGKDAIWTRFPFRTAPPSDCTGQQYVKRTWYRKFVGVQLCNSLRYKIYLSDSLTGQFYDIGDEAGFGEDHCQFVDSFLDGRTGPQLRPQQLPPRTGFYRAARQEPVRLGPLGAGAPAGYVSWYECGTPIPGRW</sequence>
<dbReference type="InterPro" id="IPR013783">
    <property type="entry name" value="Ig-like_fold"/>
</dbReference>